<reference evidence="1" key="1">
    <citation type="submission" date="2018-04" db="EMBL/GenBank/DDBJ databases">
        <title>Whole genome sequencing of Hypsizygus marmoreus.</title>
        <authorList>
            <person name="Choi I.-G."/>
            <person name="Min B."/>
            <person name="Kim J.-G."/>
            <person name="Kim S."/>
            <person name="Oh Y.-L."/>
            <person name="Kong W.-S."/>
            <person name="Park H."/>
            <person name="Jeong J."/>
            <person name="Song E.-S."/>
        </authorList>
    </citation>
    <scope>NUCLEOTIDE SEQUENCE [LARGE SCALE GENOMIC DNA]</scope>
    <source>
        <strain evidence="1">51987-8</strain>
    </source>
</reference>
<dbReference type="InParanoid" id="A0A369JE74"/>
<organism evidence="1 2">
    <name type="scientific">Hypsizygus marmoreus</name>
    <name type="common">White beech mushroom</name>
    <name type="synonym">Agaricus marmoreus</name>
    <dbReference type="NCBI Taxonomy" id="39966"/>
    <lineage>
        <taxon>Eukaryota</taxon>
        <taxon>Fungi</taxon>
        <taxon>Dikarya</taxon>
        <taxon>Basidiomycota</taxon>
        <taxon>Agaricomycotina</taxon>
        <taxon>Agaricomycetes</taxon>
        <taxon>Agaricomycetidae</taxon>
        <taxon>Agaricales</taxon>
        <taxon>Tricholomatineae</taxon>
        <taxon>Lyophyllaceae</taxon>
        <taxon>Hypsizygus</taxon>
    </lineage>
</organism>
<comment type="caution">
    <text evidence="1">The sequence shown here is derived from an EMBL/GenBank/DDBJ whole genome shotgun (WGS) entry which is preliminary data.</text>
</comment>
<evidence type="ECO:0000313" key="1">
    <source>
        <dbReference type="EMBL" id="RDB20188.1"/>
    </source>
</evidence>
<accession>A0A369JE74</accession>
<gene>
    <name evidence="1" type="ORF">Hypma_013142</name>
</gene>
<dbReference type="AlphaFoldDB" id="A0A369JE74"/>
<name>A0A369JE74_HYPMA</name>
<keyword evidence="2" id="KW-1185">Reference proteome</keyword>
<proteinExistence type="predicted"/>
<sequence length="271" mass="29769">MGASPSSFDKRVLQLLTSTSPLTVLPSQSLLFAANEVDVTLRLPRLSRPEIPGHMSDDMSFSFLPNGHTKICRLLSNSPKDNPRSPVFKPAVPIDVSWWNKLLIVGWCLRCPCVDVPTRLVGDVGASQDSASTSCIPEILGRLDSPRSQLFETGGSGRRVVKEQIVGVVPMVPLRRCPREQFTKTHAHCHAILDPSLSQTRPVGFAGPSRDSSFNILHPRNSRHVCITLLGAQMTNPAVHQCTHTSRAPLHNPYLQCPTLKAPRPILDTQE</sequence>
<evidence type="ECO:0000313" key="2">
    <source>
        <dbReference type="Proteomes" id="UP000076154"/>
    </source>
</evidence>
<protein>
    <submittedName>
        <fullName evidence="1">Uncharacterized protein</fullName>
    </submittedName>
</protein>
<dbReference type="Proteomes" id="UP000076154">
    <property type="component" value="Unassembled WGS sequence"/>
</dbReference>
<dbReference type="EMBL" id="LUEZ02000071">
    <property type="protein sequence ID" value="RDB20188.1"/>
    <property type="molecule type" value="Genomic_DNA"/>
</dbReference>